<dbReference type="Pfam" id="PF00786">
    <property type="entry name" value="PBD"/>
    <property type="match status" value="1"/>
</dbReference>
<comment type="caution">
    <text evidence="3">The sequence shown here is derived from an EMBL/GenBank/DDBJ whole genome shotgun (WGS) entry which is preliminary data.</text>
</comment>
<dbReference type="Gene3D" id="3.90.810.10">
    <property type="entry name" value="CRIB domain"/>
    <property type="match status" value="1"/>
</dbReference>
<accession>A0AAW1N723</accession>
<evidence type="ECO:0000313" key="3">
    <source>
        <dbReference type="EMBL" id="KAK9756870.1"/>
    </source>
</evidence>
<dbReference type="PANTHER" id="PTHR46325:SF20">
    <property type="entry name" value="CRIB DOMAIN-CONTAINING PROTEIN RIC10"/>
    <property type="match status" value="1"/>
</dbReference>
<feature type="domain" description="CRIB" evidence="2">
    <location>
        <begin position="30"/>
        <end position="43"/>
    </location>
</feature>
<gene>
    <name evidence="3" type="ORF">RND81_01G126200</name>
</gene>
<dbReference type="PANTHER" id="PTHR46325">
    <property type="entry name" value="CRIB DOMAIN-CONTAINING PROTEIN RIC8"/>
    <property type="match status" value="1"/>
</dbReference>
<dbReference type="Proteomes" id="UP001443914">
    <property type="component" value="Unassembled WGS sequence"/>
</dbReference>
<protein>
    <recommendedName>
        <fullName evidence="2">CRIB domain-containing protein</fullName>
    </recommendedName>
</protein>
<feature type="region of interest" description="Disordered" evidence="1">
    <location>
        <begin position="42"/>
        <end position="225"/>
    </location>
</feature>
<reference evidence="3 4" key="1">
    <citation type="submission" date="2024-03" db="EMBL/GenBank/DDBJ databases">
        <title>WGS assembly of Saponaria officinalis var. Norfolk2.</title>
        <authorList>
            <person name="Jenkins J."/>
            <person name="Shu S."/>
            <person name="Grimwood J."/>
            <person name="Barry K."/>
            <person name="Goodstein D."/>
            <person name="Schmutz J."/>
            <person name="Leebens-Mack J."/>
            <person name="Osbourn A."/>
        </authorList>
    </citation>
    <scope>NUCLEOTIDE SEQUENCE [LARGE SCALE GENOMIC DNA]</scope>
    <source>
        <strain evidence="4">cv. Norfolk2</strain>
        <strain evidence="3">JIC</strain>
        <tissue evidence="3">Leaf</tissue>
    </source>
</reference>
<organism evidence="3 4">
    <name type="scientific">Saponaria officinalis</name>
    <name type="common">Common soapwort</name>
    <name type="synonym">Lychnis saponaria</name>
    <dbReference type="NCBI Taxonomy" id="3572"/>
    <lineage>
        <taxon>Eukaryota</taxon>
        <taxon>Viridiplantae</taxon>
        <taxon>Streptophyta</taxon>
        <taxon>Embryophyta</taxon>
        <taxon>Tracheophyta</taxon>
        <taxon>Spermatophyta</taxon>
        <taxon>Magnoliopsida</taxon>
        <taxon>eudicotyledons</taxon>
        <taxon>Gunneridae</taxon>
        <taxon>Pentapetalae</taxon>
        <taxon>Caryophyllales</taxon>
        <taxon>Caryophyllaceae</taxon>
        <taxon>Caryophylleae</taxon>
        <taxon>Saponaria</taxon>
    </lineage>
</organism>
<name>A0AAW1N723_SAPOF</name>
<dbReference type="SMART" id="SM00285">
    <property type="entry name" value="PBD"/>
    <property type="match status" value="1"/>
</dbReference>
<dbReference type="EMBL" id="JBDFQZ010000001">
    <property type="protein sequence ID" value="KAK9756870.1"/>
    <property type="molecule type" value="Genomic_DNA"/>
</dbReference>
<dbReference type="InterPro" id="IPR036936">
    <property type="entry name" value="CRIB_dom_sf"/>
</dbReference>
<feature type="compositionally biased region" description="Polar residues" evidence="1">
    <location>
        <begin position="106"/>
        <end position="124"/>
    </location>
</feature>
<evidence type="ECO:0000256" key="1">
    <source>
        <dbReference type="SAM" id="MobiDB-lite"/>
    </source>
</evidence>
<dbReference type="CDD" id="cd00132">
    <property type="entry name" value="CRIB"/>
    <property type="match status" value="1"/>
</dbReference>
<feature type="compositionally biased region" description="Polar residues" evidence="1">
    <location>
        <begin position="198"/>
        <end position="209"/>
    </location>
</feature>
<evidence type="ECO:0000313" key="4">
    <source>
        <dbReference type="Proteomes" id="UP001443914"/>
    </source>
</evidence>
<sequence>MSKNMKGLLKGLRYISQIFEEEEEEKEIQIGFPTDVKHVAHIGWDGPSVASPSWMNEFKSEAPGNASSNGDAEEVEWVSQDSTTTKKTARDSAGRDLPTLPKSSRRQPSMDSIGSTDSPVGSPTQKNKSSKRRSKQKENSNNSPRGGESSNSQGLPNIPKKTRRKKSKESADGSVKSSSSKSREKSSRHGSKHGSDDGSITNKNYSGEVNPNLGLASLKEDEVKE</sequence>
<dbReference type="AlphaFoldDB" id="A0AAW1N723"/>
<dbReference type="EMBL" id="JBDFQZ010000001">
    <property type="protein sequence ID" value="KAK9756869.1"/>
    <property type="molecule type" value="Genomic_DNA"/>
</dbReference>
<proteinExistence type="predicted"/>
<dbReference type="InterPro" id="IPR000095">
    <property type="entry name" value="CRIB_dom"/>
</dbReference>
<dbReference type="PROSITE" id="PS50108">
    <property type="entry name" value="CRIB"/>
    <property type="match status" value="1"/>
</dbReference>
<evidence type="ECO:0000259" key="2">
    <source>
        <dbReference type="PROSITE" id="PS50108"/>
    </source>
</evidence>
<keyword evidence="4" id="KW-1185">Reference proteome</keyword>